<feature type="region of interest" description="Disordered" evidence="1">
    <location>
        <begin position="57"/>
        <end position="79"/>
    </location>
</feature>
<dbReference type="EMBL" id="BSXN01001050">
    <property type="protein sequence ID" value="GME71308.1"/>
    <property type="molecule type" value="Genomic_DNA"/>
</dbReference>
<evidence type="ECO:0000256" key="1">
    <source>
        <dbReference type="SAM" id="MobiDB-lite"/>
    </source>
</evidence>
<keyword evidence="3" id="KW-1185">Reference proteome</keyword>
<sequence length="125" mass="13549">MDACTLSSVVALGPRNKLDTGWSWTLATLIGHAVDRRPSTQRKWSWELRGPLLGLLSPPPSLPATPAMPAAQPTPQLMPCPDRLQSEIQILSSPSCQPLLPAGHQLTISGSDSLISKRIQDYEKT</sequence>
<organism evidence="2 3">
    <name type="scientific">Candida boidinii</name>
    <name type="common">Yeast</name>
    <dbReference type="NCBI Taxonomy" id="5477"/>
    <lineage>
        <taxon>Eukaryota</taxon>
        <taxon>Fungi</taxon>
        <taxon>Dikarya</taxon>
        <taxon>Ascomycota</taxon>
        <taxon>Saccharomycotina</taxon>
        <taxon>Pichiomycetes</taxon>
        <taxon>Pichiales</taxon>
        <taxon>Pichiaceae</taxon>
        <taxon>Ogataea</taxon>
        <taxon>Ogataea/Candida clade</taxon>
    </lineage>
</organism>
<name>A0A9W6WHH3_CANBO</name>
<reference evidence="2" key="1">
    <citation type="submission" date="2023-04" db="EMBL/GenBank/DDBJ databases">
        <title>Candida boidinii NBRC 10035.</title>
        <authorList>
            <person name="Ichikawa N."/>
            <person name="Sato H."/>
            <person name="Tonouchi N."/>
        </authorList>
    </citation>
    <scope>NUCLEOTIDE SEQUENCE</scope>
    <source>
        <strain evidence="2">NBRC 10035</strain>
    </source>
</reference>
<comment type="caution">
    <text evidence="2">The sequence shown here is derived from an EMBL/GenBank/DDBJ whole genome shotgun (WGS) entry which is preliminary data.</text>
</comment>
<feature type="compositionally biased region" description="Low complexity" evidence="1">
    <location>
        <begin position="64"/>
        <end position="79"/>
    </location>
</feature>
<protein>
    <submittedName>
        <fullName evidence="2">Unnamed protein product</fullName>
    </submittedName>
</protein>
<accession>A0A9W6WHH3</accession>
<evidence type="ECO:0000313" key="2">
    <source>
        <dbReference type="EMBL" id="GME71308.1"/>
    </source>
</evidence>
<dbReference type="Proteomes" id="UP001165120">
    <property type="component" value="Unassembled WGS sequence"/>
</dbReference>
<evidence type="ECO:0000313" key="3">
    <source>
        <dbReference type="Proteomes" id="UP001165120"/>
    </source>
</evidence>
<dbReference type="AlphaFoldDB" id="A0A9W6WHH3"/>
<gene>
    <name evidence="2" type="ORF">Cboi02_000316300</name>
</gene>
<proteinExistence type="predicted"/>